<proteinExistence type="predicted"/>
<feature type="transmembrane region" description="Helical" evidence="1">
    <location>
        <begin position="9"/>
        <end position="31"/>
    </location>
</feature>
<keyword evidence="1" id="KW-0472">Membrane</keyword>
<reference evidence="3" key="1">
    <citation type="submission" date="2014-03" db="EMBL/GenBank/DDBJ databases">
        <authorList>
            <person name="Aksoy S."/>
            <person name="Warren W."/>
            <person name="Wilson R.K."/>
        </authorList>
    </citation>
    <scope>NUCLEOTIDE SEQUENCE [LARGE SCALE GENOMIC DNA]</scope>
    <source>
        <strain evidence="3">IAEA</strain>
    </source>
</reference>
<accession>A0A1A9ZJW1</accession>
<dbReference type="VEuPathDB" id="VectorBase:GPAI017128"/>
<evidence type="ECO:0000313" key="2">
    <source>
        <dbReference type="EnsemblMetazoa" id="GPAI017128-PA"/>
    </source>
</evidence>
<feature type="transmembrane region" description="Helical" evidence="1">
    <location>
        <begin position="77"/>
        <end position="98"/>
    </location>
</feature>
<keyword evidence="1" id="KW-1133">Transmembrane helix</keyword>
<evidence type="ECO:0000313" key="3">
    <source>
        <dbReference type="Proteomes" id="UP000092445"/>
    </source>
</evidence>
<keyword evidence="3" id="KW-1185">Reference proteome</keyword>
<name>A0A1A9ZJW1_GLOPL</name>
<keyword evidence="1" id="KW-0812">Transmembrane</keyword>
<protein>
    <submittedName>
        <fullName evidence="2">Uncharacterized protein</fullName>
    </submittedName>
</protein>
<dbReference type="Proteomes" id="UP000092445">
    <property type="component" value="Unassembled WGS sequence"/>
</dbReference>
<dbReference type="EnsemblMetazoa" id="GPAI017128-RA">
    <property type="protein sequence ID" value="GPAI017128-PA"/>
    <property type="gene ID" value="GPAI017128"/>
</dbReference>
<evidence type="ECO:0000256" key="1">
    <source>
        <dbReference type="SAM" id="Phobius"/>
    </source>
</evidence>
<sequence>MYFFLDENGLVLCFVVVVVQICSRLLLFYALDDDGHNSDHVVDGDACIGVSVDIFRCNYNDTFIVVAFLLAWEVRNVTMAAAAAAVAAAAAQVNQYMYMVYRHQNHSIILVGLST</sequence>
<organism evidence="2 3">
    <name type="scientific">Glossina pallidipes</name>
    <name type="common">Tsetse fly</name>
    <dbReference type="NCBI Taxonomy" id="7398"/>
    <lineage>
        <taxon>Eukaryota</taxon>
        <taxon>Metazoa</taxon>
        <taxon>Ecdysozoa</taxon>
        <taxon>Arthropoda</taxon>
        <taxon>Hexapoda</taxon>
        <taxon>Insecta</taxon>
        <taxon>Pterygota</taxon>
        <taxon>Neoptera</taxon>
        <taxon>Endopterygota</taxon>
        <taxon>Diptera</taxon>
        <taxon>Brachycera</taxon>
        <taxon>Muscomorpha</taxon>
        <taxon>Hippoboscoidea</taxon>
        <taxon>Glossinidae</taxon>
        <taxon>Glossina</taxon>
    </lineage>
</organism>
<dbReference type="AlphaFoldDB" id="A0A1A9ZJW1"/>
<reference evidence="2" key="2">
    <citation type="submission" date="2020-05" db="UniProtKB">
        <authorList>
            <consortium name="EnsemblMetazoa"/>
        </authorList>
    </citation>
    <scope>IDENTIFICATION</scope>
    <source>
        <strain evidence="2">IAEA</strain>
    </source>
</reference>